<feature type="binding site" evidence="3 5">
    <location>
        <position position="16"/>
    </location>
    <ligand>
        <name>substrate</name>
    </ligand>
</feature>
<evidence type="ECO:0000313" key="8">
    <source>
        <dbReference type="EMBL" id="GKU72565.1"/>
    </source>
</evidence>
<dbReference type="AlphaFoldDB" id="A0AA37PMY8"/>
<reference evidence="8" key="3">
    <citation type="journal article" date="2022" name="Microbiol. Resour. Announc.">
        <title>Draft Genome Sequences of Eight Mycobacterium montefiorense Strains Isolated from Salamanders in Captivity.</title>
        <authorList>
            <person name="Komine T."/>
            <person name="Ihara H."/>
            <person name="Fukano H."/>
            <person name="Hoshino Y."/>
            <person name="Kurata O."/>
            <person name="Wada S."/>
        </authorList>
    </citation>
    <scope>NUCLEOTIDE SEQUENCE</scope>
    <source>
        <strain evidence="8">NJB18185</strain>
    </source>
</reference>
<dbReference type="RefSeq" id="WP_108921241.1">
    <property type="nucleotide sequence ID" value="NZ_BFCH01000009.1"/>
</dbReference>
<keyword evidence="1 3" id="KW-0658">Purine biosynthesis</keyword>
<dbReference type="GO" id="GO:0034023">
    <property type="term" value="F:5-(carboxyamino)imidazole ribonucleotide mutase activity"/>
    <property type="evidence" value="ECO:0007669"/>
    <property type="project" value="UniProtKB-UniRule"/>
</dbReference>
<evidence type="ECO:0000313" key="9">
    <source>
        <dbReference type="Proteomes" id="UP000245060"/>
    </source>
</evidence>
<comment type="function">
    <text evidence="3 4">Catalyzes the conversion of N5-carboxyaminoimidazole ribonucleotide (N5-CAIR) to 4-carboxy-5-aminoimidazole ribonucleotide (CAIR).</text>
</comment>
<evidence type="ECO:0000256" key="4">
    <source>
        <dbReference type="PIRNR" id="PIRNR001338"/>
    </source>
</evidence>
<keyword evidence="9" id="KW-1185">Reference proteome</keyword>
<evidence type="ECO:0000313" key="10">
    <source>
        <dbReference type="Proteomes" id="UP001139505"/>
    </source>
</evidence>
<feature type="domain" description="PurE" evidence="6">
    <location>
        <begin position="5"/>
        <end position="154"/>
    </location>
</feature>
<reference evidence="7" key="1">
    <citation type="journal article" date="2018" name="Genome Announc.">
        <title>Draft Genome Sequence of Mycobacterium montefiorense Isolated from Japanese Black Salamander (Hynobius nigrescens).</title>
        <authorList>
            <person name="Fukano H."/>
            <person name="Yoshida M."/>
            <person name="Shimizu A."/>
            <person name="Iwao H."/>
            <person name="Katayama Y."/>
            <person name="Omatsu T."/>
            <person name="Mizutani T."/>
            <person name="Kurata O."/>
            <person name="Wada S."/>
            <person name="Hoshino Y."/>
        </authorList>
    </citation>
    <scope>NUCLEOTIDE SEQUENCE</scope>
    <source>
        <strain evidence="7">BS</strain>
    </source>
</reference>
<dbReference type="PIRSF" id="PIRSF001338">
    <property type="entry name" value="AIR_carboxylase"/>
    <property type="match status" value="1"/>
</dbReference>
<reference evidence="9" key="2">
    <citation type="submission" date="2018-04" db="EMBL/GenBank/DDBJ databases">
        <title>Draft genome sequence of Mycobacterium montefiorense isolated from Japanese black salamander.</title>
        <authorList>
            <person name="Fukano H."/>
            <person name="Yoshida M."/>
            <person name="Shimizu A."/>
            <person name="Iwao H."/>
            <person name="Kurata O."/>
            <person name="Katayama Y."/>
            <person name="Omatsu T."/>
            <person name="Mizutani T."/>
            <person name="Wada S."/>
            <person name="Hoshino Y."/>
        </authorList>
    </citation>
    <scope>NUCLEOTIDE SEQUENCE [LARGE SCALE GENOMIC DNA]</scope>
    <source>
        <strain evidence="9">BS</strain>
    </source>
</reference>
<dbReference type="InterPro" id="IPR024694">
    <property type="entry name" value="PurE_prokaryotes"/>
</dbReference>
<dbReference type="EC" id="5.4.99.18" evidence="3 4"/>
<evidence type="ECO:0000256" key="5">
    <source>
        <dbReference type="PIRSR" id="PIRSR001338-1"/>
    </source>
</evidence>
<gene>
    <name evidence="3 8" type="primary">purE</name>
    <name evidence="7" type="ORF">MmonteBS_14230</name>
    <name evidence="8" type="ORF">NJB18185_23370</name>
</gene>
<dbReference type="PANTHER" id="PTHR23046">
    <property type="entry name" value="PHOSPHORIBOSYLAMINOIMIDAZOLE CARBOXYLASE CATALYTIC SUBUNIT"/>
    <property type="match status" value="1"/>
</dbReference>
<dbReference type="GO" id="GO:0006189">
    <property type="term" value="P:'de novo' IMP biosynthetic process"/>
    <property type="evidence" value="ECO:0007669"/>
    <property type="project" value="UniProtKB-UniRule"/>
</dbReference>
<dbReference type="Proteomes" id="UP000245060">
    <property type="component" value="Unassembled WGS sequence"/>
</dbReference>
<dbReference type="InterPro" id="IPR033747">
    <property type="entry name" value="PurE_ClassI"/>
</dbReference>
<dbReference type="EMBL" id="BFCH01000009">
    <property type="protein sequence ID" value="GBG37051.1"/>
    <property type="molecule type" value="Genomic_DNA"/>
</dbReference>
<keyword evidence="2 3" id="KW-0413">Isomerase</keyword>
<dbReference type="HAMAP" id="MF_01929">
    <property type="entry name" value="PurE_classI"/>
    <property type="match status" value="1"/>
</dbReference>
<dbReference type="InterPro" id="IPR000031">
    <property type="entry name" value="PurE_dom"/>
</dbReference>
<evidence type="ECO:0000256" key="3">
    <source>
        <dbReference type="HAMAP-Rule" id="MF_01929"/>
    </source>
</evidence>
<dbReference type="Gene3D" id="3.40.50.1970">
    <property type="match status" value="1"/>
</dbReference>
<comment type="catalytic activity">
    <reaction evidence="3 4">
        <text>5-carboxyamino-1-(5-phospho-D-ribosyl)imidazole + H(+) = 5-amino-1-(5-phospho-D-ribosyl)imidazole-4-carboxylate</text>
        <dbReference type="Rhea" id="RHEA:13193"/>
        <dbReference type="ChEBI" id="CHEBI:15378"/>
        <dbReference type="ChEBI" id="CHEBI:58730"/>
        <dbReference type="ChEBI" id="CHEBI:77657"/>
        <dbReference type="EC" id="5.4.99.18"/>
    </reaction>
</comment>
<accession>A0AA37PMY8</accession>
<dbReference type="Pfam" id="PF00731">
    <property type="entry name" value="AIRC"/>
    <property type="match status" value="1"/>
</dbReference>
<evidence type="ECO:0000256" key="2">
    <source>
        <dbReference type="ARBA" id="ARBA00023235"/>
    </source>
</evidence>
<dbReference type="PANTHER" id="PTHR23046:SF2">
    <property type="entry name" value="PHOSPHORIBOSYLAMINOIMIDAZOLE CARBOXYLASE"/>
    <property type="match status" value="1"/>
</dbReference>
<feature type="binding site" evidence="3 5">
    <location>
        <position position="43"/>
    </location>
    <ligand>
        <name>substrate</name>
    </ligand>
</feature>
<evidence type="ECO:0000256" key="1">
    <source>
        <dbReference type="ARBA" id="ARBA00022755"/>
    </source>
</evidence>
<dbReference type="Proteomes" id="UP001139505">
    <property type="component" value="Unassembled WGS sequence"/>
</dbReference>
<comment type="similarity">
    <text evidence="3">Belongs to the AIR carboxylase family. Class I subfamily.</text>
</comment>
<evidence type="ECO:0000259" key="6">
    <source>
        <dbReference type="SMART" id="SM01001"/>
    </source>
</evidence>
<feature type="binding site" evidence="3 5">
    <location>
        <position position="13"/>
    </location>
    <ligand>
        <name>substrate</name>
    </ligand>
</feature>
<sequence>MSEDPRVGVIMGSDSDWSVMQDAVEALAEFGIPAEVRVVSAHRTPGVMFDYARGAADRGIEVIIAGAGGAAHLPGMVASVTPLPVIGVPVPLSRLDGMDSLLSIVQMPAGVPVATVSIGGARNAGLLAVRILGSSDPALQARIVAFAEQLADSVRAKDAALQELQGKVTGE</sequence>
<reference evidence="8" key="4">
    <citation type="submission" date="2022-04" db="EMBL/GenBank/DDBJ databases">
        <authorList>
            <person name="Komine T."/>
            <person name="Fukano H."/>
            <person name="Wada S."/>
        </authorList>
    </citation>
    <scope>NUCLEOTIDE SEQUENCE</scope>
    <source>
        <strain evidence="8">NJB18185</strain>
    </source>
</reference>
<dbReference type="NCBIfam" id="TIGR01162">
    <property type="entry name" value="purE"/>
    <property type="match status" value="1"/>
</dbReference>
<proteinExistence type="inferred from homology"/>
<comment type="pathway">
    <text evidence="3 4">Purine metabolism; IMP biosynthesis via de novo pathway; 5-amino-1-(5-phospho-D-ribosyl)imidazole-4-carboxylate from 5-amino-1-(5-phospho-D-ribosyl)imidazole (N5-CAIR route): step 2/2.</text>
</comment>
<dbReference type="SMART" id="SM01001">
    <property type="entry name" value="AIRC"/>
    <property type="match status" value="1"/>
</dbReference>
<dbReference type="SUPFAM" id="SSF52255">
    <property type="entry name" value="N5-CAIR mutase (phosphoribosylaminoimidazole carboxylase, PurE)"/>
    <property type="match status" value="1"/>
</dbReference>
<evidence type="ECO:0000313" key="7">
    <source>
        <dbReference type="EMBL" id="GBG37051.1"/>
    </source>
</evidence>
<comment type="caution">
    <text evidence="8">The sequence shown here is derived from an EMBL/GenBank/DDBJ whole genome shotgun (WGS) entry which is preliminary data.</text>
</comment>
<dbReference type="EMBL" id="BQYH01000015">
    <property type="protein sequence ID" value="GKU72565.1"/>
    <property type="molecule type" value="Genomic_DNA"/>
</dbReference>
<name>A0AA37PMY8_9MYCO</name>
<protein>
    <recommendedName>
        <fullName evidence="3 4">N5-carboxyaminoimidazole ribonucleotide mutase</fullName>
        <shortName evidence="3 4">N5-CAIR mutase</shortName>
        <ecNumber evidence="3 4">5.4.99.18</ecNumber>
    </recommendedName>
    <alternativeName>
        <fullName evidence="3">5-(carboxyamino)imidazole ribonucleotide mutase</fullName>
    </alternativeName>
</protein>
<organism evidence="8 10">
    <name type="scientific">Mycobacterium montefiorense</name>
    <dbReference type="NCBI Taxonomy" id="154654"/>
    <lineage>
        <taxon>Bacteria</taxon>
        <taxon>Bacillati</taxon>
        <taxon>Actinomycetota</taxon>
        <taxon>Actinomycetes</taxon>
        <taxon>Mycobacteriales</taxon>
        <taxon>Mycobacteriaceae</taxon>
        <taxon>Mycobacterium</taxon>
        <taxon>Mycobacterium simiae complex</taxon>
    </lineage>
</organism>